<dbReference type="RefSeq" id="WP_004217915.1">
    <property type="nucleotide sequence ID" value="NZ_CAKMAC010000014.1"/>
</dbReference>
<feature type="transmembrane region" description="Helical" evidence="2">
    <location>
        <begin position="34"/>
        <end position="53"/>
    </location>
</feature>
<feature type="transmembrane region" description="Helical" evidence="2">
    <location>
        <begin position="81"/>
        <end position="98"/>
    </location>
</feature>
<keyword evidence="2" id="KW-0812">Transmembrane</keyword>
<evidence type="ECO:0000313" key="4">
    <source>
        <dbReference type="Proteomes" id="UP000293613"/>
    </source>
</evidence>
<feature type="transmembrane region" description="Helical" evidence="2">
    <location>
        <begin position="137"/>
        <end position="158"/>
    </location>
</feature>
<dbReference type="AlphaFoldDB" id="A0A315RVS4"/>
<name>A0A315RVS4_BIFAN</name>
<accession>A0A315RVS4</accession>
<reference evidence="3 4" key="1">
    <citation type="journal article" date="2019" name="Appl. Environ. Microbiol.">
        <title>Dissecting the evolutionary development of the Bifidobacterium animalis species through comparative genomics analyses.</title>
        <authorList>
            <person name="Lugli G.A."/>
            <person name="Mancino W."/>
            <person name="Milani C."/>
            <person name="Duranti S."/>
            <person name="Mancabelli L."/>
            <person name="Napoli S."/>
            <person name="Mangifesta M."/>
            <person name="Viappiani A."/>
            <person name="Anzalone R."/>
            <person name="Longhi G."/>
            <person name="van Sinderen D."/>
            <person name="Ventura M."/>
            <person name="Turroni F."/>
        </authorList>
    </citation>
    <scope>NUCLEOTIDE SEQUENCE [LARGE SCALE GENOMIC DNA]</scope>
    <source>
        <strain evidence="3 4">2011B</strain>
    </source>
</reference>
<proteinExistence type="predicted"/>
<evidence type="ECO:0000256" key="1">
    <source>
        <dbReference type="SAM" id="MobiDB-lite"/>
    </source>
</evidence>
<feature type="transmembrane region" description="Helical" evidence="2">
    <location>
        <begin position="201"/>
        <end position="224"/>
    </location>
</feature>
<dbReference type="GeneID" id="29695098"/>
<comment type="caution">
    <text evidence="3">The sequence shown here is derived from an EMBL/GenBank/DDBJ whole genome shotgun (WGS) entry which is preliminary data.</text>
</comment>
<dbReference type="Proteomes" id="UP000293613">
    <property type="component" value="Unassembled WGS sequence"/>
</dbReference>
<protein>
    <recommendedName>
        <fullName evidence="5">Tryptophan-rich sensory protein</fullName>
    </recommendedName>
</protein>
<gene>
    <name evidence="3" type="ORF">PG2011B_0891</name>
</gene>
<evidence type="ECO:0000313" key="3">
    <source>
        <dbReference type="EMBL" id="RYM95119.1"/>
    </source>
</evidence>
<keyword evidence="2" id="KW-0472">Membrane</keyword>
<evidence type="ECO:0000256" key="2">
    <source>
        <dbReference type="SAM" id="Phobius"/>
    </source>
</evidence>
<feature type="transmembrane region" description="Helical" evidence="2">
    <location>
        <begin position="254"/>
        <end position="272"/>
    </location>
</feature>
<dbReference type="EMBL" id="RSCO01000023">
    <property type="protein sequence ID" value="RYM95119.1"/>
    <property type="molecule type" value="Genomic_DNA"/>
</dbReference>
<feature type="region of interest" description="Disordered" evidence="1">
    <location>
        <begin position="1"/>
        <end position="27"/>
    </location>
</feature>
<feature type="transmembrane region" description="Helical" evidence="2">
    <location>
        <begin position="110"/>
        <end position="131"/>
    </location>
</feature>
<feature type="transmembrane region" description="Helical" evidence="2">
    <location>
        <begin position="231"/>
        <end position="248"/>
    </location>
</feature>
<keyword evidence="2" id="KW-1133">Transmembrane helix</keyword>
<feature type="transmembrane region" description="Helical" evidence="2">
    <location>
        <begin position="165"/>
        <end position="181"/>
    </location>
</feature>
<feature type="region of interest" description="Disordered" evidence="1">
    <location>
        <begin position="293"/>
        <end position="321"/>
    </location>
</feature>
<organism evidence="3 4">
    <name type="scientific">Bifidobacterium animalis subsp. lactis</name>
    <name type="common">Bifidobacterium lactis</name>
    <dbReference type="NCBI Taxonomy" id="302911"/>
    <lineage>
        <taxon>Bacteria</taxon>
        <taxon>Bacillati</taxon>
        <taxon>Actinomycetota</taxon>
        <taxon>Actinomycetes</taxon>
        <taxon>Bifidobacteriales</taxon>
        <taxon>Bifidobacteriaceae</taxon>
        <taxon>Bifidobacterium</taxon>
    </lineage>
</organism>
<sequence length="321" mass="35817">MGEKRQTEHTQANAVTVEPKSSSQRSKQKVRHDIEMICAWVSFAALVVCNVLAQTGVMGRMVKPQHSEAFTWFVPARYTDLIWAVIFVFAAVWLVRLGNDKHRARNLGKIPASLLGILFIAACVLQIAWLFCFHAVNYPATITLVFASTIVIWVLWFFSRRHDRTLWGWVPFSLWGSWLGIETITDIARAVSYYLSKDGSLSAFGQMISTIILALLLLAVACAMRWYMGDWVFGLCVLWSVLGVAIRIMDTSKITAVIVIIAESIAAALMYLPWRHLTGRLNSVDALSSAHAGAVDEQGRKSVESDGEPQSTDYPGAQEHR</sequence>
<dbReference type="OMA" id="YVFSIWG"/>
<evidence type="ECO:0008006" key="5">
    <source>
        <dbReference type="Google" id="ProtNLM"/>
    </source>
</evidence>